<dbReference type="AlphaFoldDB" id="A0A2C6LH35"/>
<comment type="caution">
    <text evidence="2">The sequence shown here is derived from an EMBL/GenBank/DDBJ whole genome shotgun (WGS) entry which is preliminary data.</text>
</comment>
<proteinExistence type="predicted"/>
<keyword evidence="2" id="KW-0436">Ligase</keyword>
<keyword evidence="3" id="KW-1185">Reference proteome</keyword>
<protein>
    <submittedName>
        <fullName evidence="2">Akap7 2 5 rna ligase-like domain protein</fullName>
    </submittedName>
</protein>
<dbReference type="GO" id="GO:0006355">
    <property type="term" value="P:regulation of DNA-templated transcription"/>
    <property type="evidence" value="ECO:0007669"/>
    <property type="project" value="TreeGrafter"/>
</dbReference>
<dbReference type="Proteomes" id="UP000221165">
    <property type="component" value="Unassembled WGS sequence"/>
</dbReference>
<evidence type="ECO:0000259" key="1">
    <source>
        <dbReference type="Pfam" id="PF10469"/>
    </source>
</evidence>
<name>A0A2C6LH35_9APIC</name>
<dbReference type="EMBL" id="MIGC01000031">
    <property type="protein sequence ID" value="PHJ26058.1"/>
    <property type="molecule type" value="Genomic_DNA"/>
</dbReference>
<dbReference type="InterPro" id="IPR019510">
    <property type="entry name" value="AKAP7-like_phosphoesterase"/>
</dbReference>
<sequence length="430" mass="48852">MEEDVDSLPSCFLRPQFQAVNIGKSVYRTIIQTPESQQFDLAVWDQNETLRKWREKRNGTRSSGGLGFPPSRGWEDDDLYADDVQGLAFDDKRGLWTIHFSLSEEYHQVLLDRGEGRRDTFKQLEKDLGVRVHLALPPDAEVTIESKDRDAVISAKVEVEFILEEILSNMRYTHFVCLPMTDPKLLDRFEIFRSQLKTSFPDLDDTLFISPRRLHFTILLLKLPTKQDEEECKRVLESLSPAVYDAVDTRTMLLHLKGLFIMNDDPKAAHVVYTTQYDGNAGDQEVLLRLNRLCEVLIDGFRKAGLVTDDELRDQRVLDSNGEKISVKLHATILNTTYQQRYARRHCKKTGGGGEGEESAEASTEKKRQKLLQAARKGFDASSILQQFRLFDFLNAKSTCVSLCSLSGTRAGAAANPDGFYHTVASIRLP</sequence>
<dbReference type="VEuPathDB" id="ToxoDB:CSUI_000079"/>
<dbReference type="GO" id="GO:0016874">
    <property type="term" value="F:ligase activity"/>
    <property type="evidence" value="ECO:0007669"/>
    <property type="project" value="UniProtKB-KW"/>
</dbReference>
<dbReference type="GO" id="GO:0006307">
    <property type="term" value="P:DNA alkylation repair"/>
    <property type="evidence" value="ECO:0007669"/>
    <property type="project" value="InterPro"/>
</dbReference>
<dbReference type="OrthoDB" id="277832at2759"/>
<dbReference type="GeneID" id="94423524"/>
<dbReference type="PANTHER" id="PTHR13360">
    <property type="entry name" value="ACTIVATING SIGNAL COINTEGRATOR 1 COMPLEX SUBUNIT 1"/>
    <property type="match status" value="1"/>
</dbReference>
<organism evidence="2 3">
    <name type="scientific">Cystoisospora suis</name>
    <dbReference type="NCBI Taxonomy" id="483139"/>
    <lineage>
        <taxon>Eukaryota</taxon>
        <taxon>Sar</taxon>
        <taxon>Alveolata</taxon>
        <taxon>Apicomplexa</taxon>
        <taxon>Conoidasida</taxon>
        <taxon>Coccidia</taxon>
        <taxon>Eucoccidiorida</taxon>
        <taxon>Eimeriorina</taxon>
        <taxon>Sarcocystidae</taxon>
        <taxon>Cystoisospora</taxon>
    </lineage>
</organism>
<dbReference type="InterPro" id="IPR009210">
    <property type="entry name" value="ASCC1"/>
</dbReference>
<evidence type="ECO:0000313" key="2">
    <source>
        <dbReference type="EMBL" id="PHJ26058.1"/>
    </source>
</evidence>
<dbReference type="PANTHER" id="PTHR13360:SF1">
    <property type="entry name" value="ACTIVATING SIGNAL COINTEGRATOR 1 COMPLEX SUBUNIT 1"/>
    <property type="match status" value="1"/>
</dbReference>
<dbReference type="Gene3D" id="3.90.1140.10">
    <property type="entry name" value="Cyclic phosphodiesterase"/>
    <property type="match status" value="1"/>
</dbReference>
<dbReference type="RefSeq" id="XP_067927704.1">
    <property type="nucleotide sequence ID" value="XM_068060313.1"/>
</dbReference>
<gene>
    <name evidence="2" type="ORF">CSUI_000079</name>
</gene>
<dbReference type="Pfam" id="PF10469">
    <property type="entry name" value="AKAP7_NLS"/>
    <property type="match status" value="1"/>
</dbReference>
<accession>A0A2C6LH35</accession>
<reference evidence="2 3" key="1">
    <citation type="journal article" date="2017" name="Int. J. Parasitol.">
        <title>The genome of the protozoan parasite Cystoisospora suis and a reverse vaccinology approach to identify vaccine candidates.</title>
        <authorList>
            <person name="Palmieri N."/>
            <person name="Shrestha A."/>
            <person name="Ruttkowski B."/>
            <person name="Beck T."/>
            <person name="Vogl C."/>
            <person name="Tomley F."/>
            <person name="Blake D.P."/>
            <person name="Joachim A."/>
        </authorList>
    </citation>
    <scope>NUCLEOTIDE SEQUENCE [LARGE SCALE GENOMIC DNA]</scope>
    <source>
        <strain evidence="2 3">Wien I</strain>
    </source>
</reference>
<evidence type="ECO:0000313" key="3">
    <source>
        <dbReference type="Proteomes" id="UP000221165"/>
    </source>
</evidence>
<dbReference type="GO" id="GO:0005634">
    <property type="term" value="C:nucleus"/>
    <property type="evidence" value="ECO:0007669"/>
    <property type="project" value="TreeGrafter"/>
</dbReference>
<feature type="domain" description="A-kinase anchor protein 7-like phosphoesterase" evidence="1">
    <location>
        <begin position="172"/>
        <end position="429"/>
    </location>
</feature>